<dbReference type="PROSITE" id="PS51257">
    <property type="entry name" value="PROKAR_LIPOPROTEIN"/>
    <property type="match status" value="1"/>
</dbReference>
<dbReference type="Gene3D" id="3.40.190.10">
    <property type="entry name" value="Periplasmic binding protein-like II"/>
    <property type="match status" value="1"/>
</dbReference>
<dbReference type="EMBL" id="RBIL01000001">
    <property type="protein sequence ID" value="RKQ90588.1"/>
    <property type="molecule type" value="Genomic_DNA"/>
</dbReference>
<keyword evidence="4" id="KW-1185">Reference proteome</keyword>
<dbReference type="Proteomes" id="UP000278962">
    <property type="component" value="Unassembled WGS sequence"/>
</dbReference>
<gene>
    <name evidence="3" type="ORF">C8N24_0400</name>
</gene>
<dbReference type="Pfam" id="PF09084">
    <property type="entry name" value="NMT1"/>
    <property type="match status" value="1"/>
</dbReference>
<name>A0A660L6D2_9ACTN</name>
<evidence type="ECO:0000313" key="4">
    <source>
        <dbReference type="Proteomes" id="UP000278962"/>
    </source>
</evidence>
<reference evidence="3 4" key="1">
    <citation type="submission" date="2018-10" db="EMBL/GenBank/DDBJ databases">
        <title>Genomic Encyclopedia of Archaeal and Bacterial Type Strains, Phase II (KMG-II): from individual species to whole genera.</title>
        <authorList>
            <person name="Goeker M."/>
        </authorList>
    </citation>
    <scope>NUCLEOTIDE SEQUENCE [LARGE SCALE GENOMIC DNA]</scope>
    <source>
        <strain evidence="3 4">DSM 14954</strain>
    </source>
</reference>
<feature type="domain" description="SsuA/THI5-like" evidence="2">
    <location>
        <begin position="90"/>
        <end position="128"/>
    </location>
</feature>
<dbReference type="AlphaFoldDB" id="A0A660L6D2"/>
<dbReference type="RefSeq" id="WP_121247455.1">
    <property type="nucleotide sequence ID" value="NZ_RBIL01000001.1"/>
</dbReference>
<organism evidence="3 4">
    <name type="scientific">Solirubrobacter pauli</name>
    <dbReference type="NCBI Taxonomy" id="166793"/>
    <lineage>
        <taxon>Bacteria</taxon>
        <taxon>Bacillati</taxon>
        <taxon>Actinomycetota</taxon>
        <taxon>Thermoleophilia</taxon>
        <taxon>Solirubrobacterales</taxon>
        <taxon>Solirubrobacteraceae</taxon>
        <taxon>Solirubrobacter</taxon>
    </lineage>
</organism>
<evidence type="ECO:0000259" key="2">
    <source>
        <dbReference type="Pfam" id="PF09084"/>
    </source>
</evidence>
<evidence type="ECO:0000313" key="3">
    <source>
        <dbReference type="EMBL" id="RKQ90588.1"/>
    </source>
</evidence>
<comment type="caution">
    <text evidence="3">The sequence shown here is derived from an EMBL/GenBank/DDBJ whole genome shotgun (WGS) entry which is preliminary data.</text>
</comment>
<keyword evidence="1" id="KW-0732">Signal</keyword>
<protein>
    <submittedName>
        <fullName evidence="3">NMT1/THI5 like protein</fullName>
    </submittedName>
</protein>
<dbReference type="InterPro" id="IPR015168">
    <property type="entry name" value="SsuA/THI5"/>
</dbReference>
<feature type="signal peptide" evidence="1">
    <location>
        <begin position="1"/>
        <end position="23"/>
    </location>
</feature>
<sequence length="184" mass="19457">MPRALIPLLALILVACGSTQTTSQFGEVPIVLPPRVTADDAGVYFATYRTYDEGEGVELEPSREGDADFRITATPPSGCTVVMAIVPPAKLVLCVDEVILQDDRAKVVAVVRALQRGYEQAQKEPEEALSAMTQEVPDADTDALAAELDDAAPAWTAGQPYFGAIERGAGRDSSVARDAHEAAG</sequence>
<accession>A0A660L6D2</accession>
<dbReference type="OrthoDB" id="174578at2"/>
<proteinExistence type="predicted"/>
<feature type="chain" id="PRO_5039210225" evidence="1">
    <location>
        <begin position="24"/>
        <end position="184"/>
    </location>
</feature>
<evidence type="ECO:0000256" key="1">
    <source>
        <dbReference type="SAM" id="SignalP"/>
    </source>
</evidence>